<keyword evidence="1" id="KW-0812">Transmembrane</keyword>
<keyword evidence="3" id="KW-1185">Reference proteome</keyword>
<dbReference type="VEuPathDB" id="FungiDB:Z517_07862"/>
<dbReference type="STRING" id="1442368.A0A0D2H077"/>
<feature type="transmembrane region" description="Helical" evidence="1">
    <location>
        <begin position="173"/>
        <end position="189"/>
    </location>
</feature>
<feature type="transmembrane region" description="Helical" evidence="1">
    <location>
        <begin position="138"/>
        <end position="161"/>
    </location>
</feature>
<dbReference type="GeneID" id="25307352"/>
<feature type="transmembrane region" description="Helical" evidence="1">
    <location>
        <begin position="226"/>
        <end position="247"/>
    </location>
</feature>
<evidence type="ECO:0000313" key="2">
    <source>
        <dbReference type="EMBL" id="KIW78029.1"/>
    </source>
</evidence>
<dbReference type="HOGENOM" id="CLU_742078_0_0_1"/>
<organism evidence="2 3">
    <name type="scientific">Fonsecaea pedrosoi CBS 271.37</name>
    <dbReference type="NCBI Taxonomy" id="1442368"/>
    <lineage>
        <taxon>Eukaryota</taxon>
        <taxon>Fungi</taxon>
        <taxon>Dikarya</taxon>
        <taxon>Ascomycota</taxon>
        <taxon>Pezizomycotina</taxon>
        <taxon>Eurotiomycetes</taxon>
        <taxon>Chaetothyriomycetidae</taxon>
        <taxon>Chaetothyriales</taxon>
        <taxon>Herpotrichiellaceae</taxon>
        <taxon>Fonsecaea</taxon>
    </lineage>
</organism>
<accession>A0A0D2H077</accession>
<dbReference type="OrthoDB" id="4540880at2759"/>
<feature type="transmembrane region" description="Helical" evidence="1">
    <location>
        <begin position="105"/>
        <end position="126"/>
    </location>
</feature>
<keyword evidence="1" id="KW-1133">Transmembrane helix</keyword>
<dbReference type="PANTHER" id="PTHR37577">
    <property type="entry name" value="INTEGRAL MEMBRANE PROTEIN"/>
    <property type="match status" value="1"/>
</dbReference>
<dbReference type="Proteomes" id="UP000053029">
    <property type="component" value="Unassembled WGS sequence"/>
</dbReference>
<dbReference type="InterPro" id="IPR053018">
    <property type="entry name" value="Elsinochrome_Biosynth-Asso"/>
</dbReference>
<keyword evidence="1" id="KW-0472">Membrane</keyword>
<proteinExistence type="predicted"/>
<dbReference type="AlphaFoldDB" id="A0A0D2H077"/>
<evidence type="ECO:0000313" key="3">
    <source>
        <dbReference type="Proteomes" id="UP000053029"/>
    </source>
</evidence>
<feature type="transmembrane region" description="Helical" evidence="1">
    <location>
        <begin position="379"/>
        <end position="400"/>
    </location>
</feature>
<dbReference type="RefSeq" id="XP_013281837.1">
    <property type="nucleotide sequence ID" value="XM_013426383.1"/>
</dbReference>
<reference evidence="2 3" key="1">
    <citation type="submission" date="2015-01" db="EMBL/GenBank/DDBJ databases">
        <title>The Genome Sequence of Fonsecaea pedrosoi CBS 271.37.</title>
        <authorList>
            <consortium name="The Broad Institute Genomics Platform"/>
            <person name="Cuomo C."/>
            <person name="de Hoog S."/>
            <person name="Gorbushina A."/>
            <person name="Stielow B."/>
            <person name="Teixiera M."/>
            <person name="Abouelleil A."/>
            <person name="Chapman S.B."/>
            <person name="Priest M."/>
            <person name="Young S.K."/>
            <person name="Wortman J."/>
            <person name="Nusbaum C."/>
            <person name="Birren B."/>
        </authorList>
    </citation>
    <scope>NUCLEOTIDE SEQUENCE [LARGE SCALE GENOMIC DNA]</scope>
    <source>
        <strain evidence="2 3">CBS 271.37</strain>
    </source>
</reference>
<evidence type="ECO:0000256" key="1">
    <source>
        <dbReference type="SAM" id="Phobius"/>
    </source>
</evidence>
<feature type="transmembrane region" description="Helical" evidence="1">
    <location>
        <begin position="195"/>
        <end position="214"/>
    </location>
</feature>
<name>A0A0D2H077_9EURO</name>
<gene>
    <name evidence="2" type="ORF">Z517_07862</name>
</gene>
<dbReference type="PANTHER" id="PTHR37577:SF1">
    <property type="entry name" value="INTEGRAL MEMBRANE PROTEIN"/>
    <property type="match status" value="1"/>
</dbReference>
<sequence length="414" mass="45948">MATSGNSPWIPNRLLSCYDGKINCTYSDGTVEANPDVAGIGVLVAFLTTSIITFVAIVVGYFTFSIDKNLYNGFDMATILALRRFLRMGDGSNISTATMENRNRVLTGFILTLSDQQLVTGLAILITGYSQRCEISGYHFVIIANLAWFSSTTHLSTLAILRYYLINHPVLKVWRMIGMICLLGMLFHAQLYTQWYTIFSLPIQCTFTVGLPYLSSAAEDGRYSFFNASIWSTILIFLIFTYGNSFIRLLAAPPSTSVLTLVDVSIRKACGLRSSGSVPTTLTNNNTTPSGHNAVAGNPRRPNRLQGFAADIKKTFFSTYALWNLFTESFMWEIEWMIFGNVFGITQVYVARWGWNPDAGDVNIGLTYSVIGSETEMTFGQLVAILLLALPLISAAESYYGKRPMSDQESMFND</sequence>
<protein>
    <submittedName>
        <fullName evidence="2">Uncharacterized protein</fullName>
    </submittedName>
</protein>
<dbReference type="EMBL" id="KN846973">
    <property type="protein sequence ID" value="KIW78029.1"/>
    <property type="molecule type" value="Genomic_DNA"/>
</dbReference>
<feature type="transmembrane region" description="Helical" evidence="1">
    <location>
        <begin position="37"/>
        <end position="64"/>
    </location>
</feature>